<dbReference type="EMBL" id="JACJSG010000039">
    <property type="protein sequence ID" value="MBD2503728.1"/>
    <property type="molecule type" value="Genomic_DNA"/>
</dbReference>
<comment type="caution">
    <text evidence="1">The sequence shown here is derived from an EMBL/GenBank/DDBJ whole genome shotgun (WGS) entry which is preliminary data.</text>
</comment>
<gene>
    <name evidence="1" type="ORF">H6G83_24490</name>
</gene>
<organism evidence="1 2">
    <name type="scientific">Anabaena azotica FACHB-119</name>
    <dbReference type="NCBI Taxonomy" id="947527"/>
    <lineage>
        <taxon>Bacteria</taxon>
        <taxon>Bacillati</taxon>
        <taxon>Cyanobacteriota</taxon>
        <taxon>Cyanophyceae</taxon>
        <taxon>Nostocales</taxon>
        <taxon>Nostocaceae</taxon>
        <taxon>Anabaena</taxon>
        <taxon>Anabaena azotica</taxon>
    </lineage>
</organism>
<dbReference type="RefSeq" id="WP_206759001.1">
    <property type="nucleotide sequence ID" value="NZ_JACJSG010000039.1"/>
</dbReference>
<proteinExistence type="predicted"/>
<name>A0ABR8DB92_9NOST</name>
<accession>A0ABR8DB92</accession>
<reference evidence="1 2" key="1">
    <citation type="journal article" date="2020" name="ISME J.">
        <title>Comparative genomics reveals insights into cyanobacterial evolution and habitat adaptation.</title>
        <authorList>
            <person name="Chen M.Y."/>
            <person name="Teng W.K."/>
            <person name="Zhao L."/>
            <person name="Hu C.X."/>
            <person name="Zhou Y.K."/>
            <person name="Han B.P."/>
            <person name="Song L.R."/>
            <person name="Shu W.S."/>
        </authorList>
    </citation>
    <scope>NUCLEOTIDE SEQUENCE [LARGE SCALE GENOMIC DNA]</scope>
    <source>
        <strain evidence="1 2">FACHB-119</strain>
    </source>
</reference>
<evidence type="ECO:0000313" key="2">
    <source>
        <dbReference type="Proteomes" id="UP000661112"/>
    </source>
</evidence>
<dbReference type="Proteomes" id="UP000661112">
    <property type="component" value="Unassembled WGS sequence"/>
</dbReference>
<keyword evidence="2" id="KW-1185">Reference proteome</keyword>
<protein>
    <submittedName>
        <fullName evidence="1">CopG family transcriptional regulator</fullName>
    </submittedName>
</protein>
<evidence type="ECO:0000313" key="1">
    <source>
        <dbReference type="EMBL" id="MBD2503728.1"/>
    </source>
</evidence>
<sequence length="48" mass="5698">MAGGKWTVKRISVGFSQYEVEILEEFYKKYGREKTDVIRELVRNLKDS</sequence>